<sequence>MSAENLRPEEALVELRRQLADKQASMEWDKTKLARQAGVSRGTIHNVFAGPVPRADTVARLARALDLDTGVLLNLRRIAAGEAMAPAGAGVPGPAENRPRFLFRAGSAVGSAVALQFTESGRFEEFLQALRLIGLEEAETAPLREIRTRLGQTDKAVPAVLTAYSGVLDEVIALVEERTSRAEFRWFLLGKLLQGIAFVAVAEWPSAPDIEGARTELFYLSDAVDMPEGLRGEVKGYCRVELPTVEEMDMFEDAERLSRAFDAIL</sequence>
<name>A0ABZ0K4V7_STRC4</name>
<evidence type="ECO:0000259" key="1">
    <source>
        <dbReference type="PROSITE" id="PS50943"/>
    </source>
</evidence>
<reference evidence="2 3" key="1">
    <citation type="journal article" date="2021" name="J. Microbiol. Biotechnol.">
        <title>An Efficient Markerless Deletion System Suitable for the Industrial Strains of Streptomyces.</title>
        <authorList>
            <person name="Dong J."/>
            <person name="Wei J."/>
            <person name="Li H."/>
            <person name="Zhao S."/>
            <person name="Guan W."/>
        </authorList>
    </citation>
    <scope>NUCLEOTIDE SEQUENCE [LARGE SCALE GENOMIC DNA]</scope>
    <source>
        <strain evidence="2 3">CICC 11043</strain>
    </source>
</reference>
<feature type="domain" description="HTH cro/C1-type" evidence="1">
    <location>
        <begin position="31"/>
        <end position="72"/>
    </location>
</feature>
<protein>
    <submittedName>
        <fullName evidence="2">Helix-turn-helix transcriptional regulator</fullName>
    </submittedName>
</protein>
<dbReference type="InterPro" id="IPR010982">
    <property type="entry name" value="Lambda_DNA-bd_dom_sf"/>
</dbReference>
<dbReference type="Pfam" id="PF01381">
    <property type="entry name" value="HTH_3"/>
    <property type="match status" value="1"/>
</dbReference>
<evidence type="ECO:0000313" key="3">
    <source>
        <dbReference type="Proteomes" id="UP001305002"/>
    </source>
</evidence>
<keyword evidence="3" id="KW-1185">Reference proteome</keyword>
<dbReference type="SUPFAM" id="SSF47413">
    <property type="entry name" value="lambda repressor-like DNA-binding domains"/>
    <property type="match status" value="1"/>
</dbReference>
<reference evidence="2 3" key="2">
    <citation type="journal article" date="2024" name="Microb. Biotechnol.">
        <title>The involvement of multiple ABC transporters in daunorubicin efflux in Streptomyces coeruleorubidus.</title>
        <authorList>
            <person name="Dong J."/>
            <person name="Ning J."/>
            <person name="Tian Y."/>
            <person name="Li H."/>
            <person name="Chen H."/>
            <person name="Guan W."/>
        </authorList>
    </citation>
    <scope>NUCLEOTIDE SEQUENCE [LARGE SCALE GENOMIC DNA]</scope>
    <source>
        <strain evidence="2 3">CICC 11043</strain>
    </source>
</reference>
<dbReference type="SMART" id="SM00530">
    <property type="entry name" value="HTH_XRE"/>
    <property type="match status" value="1"/>
</dbReference>
<dbReference type="InterPro" id="IPR001387">
    <property type="entry name" value="Cro/C1-type_HTH"/>
</dbReference>
<dbReference type="PROSITE" id="PS50943">
    <property type="entry name" value="HTH_CROC1"/>
    <property type="match status" value="1"/>
</dbReference>
<organism evidence="2 3">
    <name type="scientific">Streptomyces coeruleorubidus</name>
    <dbReference type="NCBI Taxonomy" id="116188"/>
    <lineage>
        <taxon>Bacteria</taxon>
        <taxon>Bacillati</taxon>
        <taxon>Actinomycetota</taxon>
        <taxon>Actinomycetes</taxon>
        <taxon>Kitasatosporales</taxon>
        <taxon>Streptomycetaceae</taxon>
        <taxon>Streptomyces</taxon>
    </lineage>
</organism>
<dbReference type="CDD" id="cd00093">
    <property type="entry name" value="HTH_XRE"/>
    <property type="match status" value="1"/>
</dbReference>
<dbReference type="Proteomes" id="UP001305002">
    <property type="component" value="Chromosome"/>
</dbReference>
<accession>A0ABZ0K4V7</accession>
<evidence type="ECO:0000313" key="2">
    <source>
        <dbReference type="EMBL" id="WOT32685.1"/>
    </source>
</evidence>
<proteinExistence type="predicted"/>
<dbReference type="RefSeq" id="WP_317923171.1">
    <property type="nucleotide sequence ID" value="NZ_CP137524.1"/>
</dbReference>
<dbReference type="Gene3D" id="1.10.260.40">
    <property type="entry name" value="lambda repressor-like DNA-binding domains"/>
    <property type="match status" value="1"/>
</dbReference>
<dbReference type="EMBL" id="CP137524">
    <property type="protein sequence ID" value="WOT32685.1"/>
    <property type="molecule type" value="Genomic_DNA"/>
</dbReference>
<gene>
    <name evidence="2" type="ORF">R5U08_00265</name>
</gene>